<dbReference type="Gene3D" id="1.25.40.10">
    <property type="entry name" value="Tetratricopeptide repeat domain"/>
    <property type="match status" value="1"/>
</dbReference>
<name>A0A1B6LBS6_9HEMI</name>
<sequence>MTAIAAAEKKKKKDEMYYRFNTSRGMGYMMTRRRNYEEAAKLFSTAIENAEPGLETPLIIARSKAHSRLVDHAAARKDALEILERHPNEIRGLENDAFTLYEKDDFEDSLVQNHRGLRRRKKPDYFYKGILVSKETIEDCIGRNAGPCMDLDRLGRTIVDMHVKPRHSQSRADDLFVAKEKYKKKRMDQFLAQKYLGRLAADKKFLTEFLQQSDLKSGNKEHNQQLEDLLTHMTEVINRQQETLMTQRPMYMLKHQEPKFSAKYQIKKHTMDERWRGGVMKVIEKLLGDANALEREWKIEACLNVCDRLRRFVECQPSSLLSDRAREFVLDRLYNVIGRLFMDTKCFIPSWSDADNEQRIEFILRSRIYDSRFVDKVYATYFPRIWNVKEMKKDLESRLAVSIHKAERMYLCHELTRCLFEEGSTEKAYKVVSGVYKKAQDSRDLLWSFNLGFLIAVSVLLEGSVEDAKMTLTEVMIVARKLERDDCASFVQKVIKVAIEPQRLNYESEDPGTKREKDIVKLMPTLELKSRTNAVLQKISSAPQQAKLRLQPSTQVKTVGGSGSRWSMKATKRAKRRTLYEVMTSKSKTTQQWAGSNFKLPSYSG</sequence>
<dbReference type="InterPro" id="IPR040111">
    <property type="entry name" value="ODAD4"/>
</dbReference>
<reference evidence="1" key="1">
    <citation type="submission" date="2015-11" db="EMBL/GenBank/DDBJ databases">
        <title>De novo transcriptome assembly of four potential Pierce s Disease insect vectors from Arizona vineyards.</title>
        <authorList>
            <person name="Tassone E.E."/>
        </authorList>
    </citation>
    <scope>NUCLEOTIDE SEQUENCE</scope>
</reference>
<gene>
    <name evidence="1" type="ORF">g.23263</name>
</gene>
<proteinExistence type="predicted"/>
<dbReference type="PANTHER" id="PTHR23040:SF2">
    <property type="entry name" value="OUTER DYNEIN ARM-DOCKING COMPLEX SUBUNIT 4"/>
    <property type="match status" value="1"/>
</dbReference>
<evidence type="ECO:0000313" key="1">
    <source>
        <dbReference type="EMBL" id="JAT21121.1"/>
    </source>
</evidence>
<dbReference type="EMBL" id="GEBQ01018856">
    <property type="protein sequence ID" value="JAT21121.1"/>
    <property type="molecule type" value="Transcribed_RNA"/>
</dbReference>
<organism evidence="1">
    <name type="scientific">Graphocephala atropunctata</name>
    <dbReference type="NCBI Taxonomy" id="36148"/>
    <lineage>
        <taxon>Eukaryota</taxon>
        <taxon>Metazoa</taxon>
        <taxon>Ecdysozoa</taxon>
        <taxon>Arthropoda</taxon>
        <taxon>Hexapoda</taxon>
        <taxon>Insecta</taxon>
        <taxon>Pterygota</taxon>
        <taxon>Neoptera</taxon>
        <taxon>Paraneoptera</taxon>
        <taxon>Hemiptera</taxon>
        <taxon>Auchenorrhyncha</taxon>
        <taxon>Membracoidea</taxon>
        <taxon>Cicadellidae</taxon>
        <taxon>Cicadellinae</taxon>
        <taxon>Cicadellini</taxon>
        <taxon>Graphocephala</taxon>
    </lineage>
</organism>
<dbReference type="PANTHER" id="PTHR23040">
    <property type="match status" value="1"/>
</dbReference>
<dbReference type="AlphaFoldDB" id="A0A1B6LBS6"/>
<dbReference type="InterPro" id="IPR011990">
    <property type="entry name" value="TPR-like_helical_dom_sf"/>
</dbReference>
<dbReference type="SUPFAM" id="SSF48452">
    <property type="entry name" value="TPR-like"/>
    <property type="match status" value="1"/>
</dbReference>
<protein>
    <submittedName>
        <fullName evidence="1">Uncharacterized protein</fullName>
    </submittedName>
</protein>
<accession>A0A1B6LBS6</accession>